<dbReference type="EMBL" id="FMAU01000010">
    <property type="protein sequence ID" value="SCC35279.1"/>
    <property type="molecule type" value="Genomic_DNA"/>
</dbReference>
<keyword evidence="2" id="KW-1185">Reference proteome</keyword>
<organism evidence="1 2">
    <name type="scientific">[Bacillus] enclensis</name>
    <dbReference type="NCBI Taxonomy" id="1402860"/>
    <lineage>
        <taxon>Bacteria</taxon>
        <taxon>Bacillati</taxon>
        <taxon>Bacillota</taxon>
        <taxon>Bacilli</taxon>
        <taxon>Bacillales</taxon>
        <taxon>Bacillaceae</taxon>
        <taxon>Rossellomorea</taxon>
    </lineage>
</organism>
<evidence type="ECO:0000313" key="1">
    <source>
        <dbReference type="EMBL" id="SCC35279.1"/>
    </source>
</evidence>
<protein>
    <recommendedName>
        <fullName evidence="3">YqcI/YcgG family protein</fullName>
    </recommendedName>
</protein>
<name>A0A1C4DVC0_9BACI</name>
<sequence>MSDKRSYLFTKEDMVDPEVVPQWVIEEYKKFHEVVTDKTFPCYFGMTGEKKGELRYSYISHDDWEHLPDTLEEFNSLFDIPEGERLIRHGFFLFVEPEKEEKDIPYYRDYFWNILQFLHDKDEKPWPEDYPDDPDHHLWAFSFAEEPYFVFGNTPAYKQRKTRDLGNSLVLGFQPRRIFEGLEGTSRGGIMSREKVRERVEKWDGLPKHPNISHYGDPEHREWKQYFIGDDIKPIEGKCPFHHKA</sequence>
<evidence type="ECO:0008006" key="3">
    <source>
        <dbReference type="Google" id="ProtNLM"/>
    </source>
</evidence>
<dbReference type="PANTHER" id="PTHR40045">
    <property type="entry name" value="YCGG FAMILY PROTEIN"/>
    <property type="match status" value="1"/>
</dbReference>
<evidence type="ECO:0000313" key="2">
    <source>
        <dbReference type="Proteomes" id="UP000181997"/>
    </source>
</evidence>
<dbReference type="AlphaFoldDB" id="A0A1C4DVC0"/>
<reference evidence="2" key="1">
    <citation type="submission" date="2016-08" db="EMBL/GenBank/DDBJ databases">
        <authorList>
            <person name="Varghese N."/>
            <person name="Submissions Spin"/>
        </authorList>
    </citation>
    <scope>NUCLEOTIDE SEQUENCE [LARGE SCALE GENOMIC DNA]</scope>
    <source>
        <strain evidence="2">SGD-1123</strain>
    </source>
</reference>
<dbReference type="PANTHER" id="PTHR40045:SF1">
    <property type="entry name" value="YQCI_YCGG FAMILY PROTEIN"/>
    <property type="match status" value="1"/>
</dbReference>
<proteinExistence type="predicted"/>
<dbReference type="Proteomes" id="UP000181997">
    <property type="component" value="Unassembled WGS sequence"/>
</dbReference>
<gene>
    <name evidence="1" type="ORF">GA0061094_4211</name>
</gene>
<dbReference type="Pfam" id="PF08892">
    <property type="entry name" value="YqcI_YcgG"/>
    <property type="match status" value="1"/>
</dbReference>
<accession>A0A1C4DVC0</accession>
<dbReference type="InterPro" id="IPR014988">
    <property type="entry name" value="Uncharacterised_YqcI/YcgG"/>
</dbReference>